<evidence type="ECO:0000256" key="1">
    <source>
        <dbReference type="SAM" id="MobiDB-lite"/>
    </source>
</evidence>
<evidence type="ECO:0000313" key="3">
    <source>
        <dbReference type="Proteomes" id="UP001596915"/>
    </source>
</evidence>
<name>A0ABW2WN69_9ACTN</name>
<feature type="compositionally biased region" description="Low complexity" evidence="1">
    <location>
        <begin position="7"/>
        <end position="17"/>
    </location>
</feature>
<organism evidence="2 3">
    <name type="scientific">Streptomyces sanglieri</name>
    <dbReference type="NCBI Taxonomy" id="193460"/>
    <lineage>
        <taxon>Bacteria</taxon>
        <taxon>Bacillati</taxon>
        <taxon>Actinomycetota</taxon>
        <taxon>Actinomycetes</taxon>
        <taxon>Kitasatosporales</taxon>
        <taxon>Streptomycetaceae</taxon>
        <taxon>Streptomyces</taxon>
    </lineage>
</organism>
<dbReference type="EMBL" id="JBHTGL010000005">
    <property type="protein sequence ID" value="MFD0622026.1"/>
    <property type="molecule type" value="Genomic_DNA"/>
</dbReference>
<keyword evidence="3" id="KW-1185">Reference proteome</keyword>
<protein>
    <submittedName>
        <fullName evidence="2">Uncharacterized protein</fullName>
    </submittedName>
</protein>
<gene>
    <name evidence="2" type="ORF">ACFQ2K_03630</name>
</gene>
<evidence type="ECO:0000313" key="2">
    <source>
        <dbReference type="EMBL" id="MFD0622026.1"/>
    </source>
</evidence>
<sequence>MTEPGESAPADDSLLALARREKTDPLAARAAGTASPSAMSAW</sequence>
<feature type="region of interest" description="Disordered" evidence="1">
    <location>
        <begin position="1"/>
        <end position="42"/>
    </location>
</feature>
<feature type="compositionally biased region" description="Low complexity" evidence="1">
    <location>
        <begin position="27"/>
        <end position="42"/>
    </location>
</feature>
<accession>A0ABW2WN69</accession>
<comment type="caution">
    <text evidence="2">The sequence shown here is derived from an EMBL/GenBank/DDBJ whole genome shotgun (WGS) entry which is preliminary data.</text>
</comment>
<reference evidence="3" key="1">
    <citation type="journal article" date="2019" name="Int. J. Syst. Evol. Microbiol.">
        <title>The Global Catalogue of Microorganisms (GCM) 10K type strain sequencing project: providing services to taxonomists for standard genome sequencing and annotation.</title>
        <authorList>
            <consortium name="The Broad Institute Genomics Platform"/>
            <consortium name="The Broad Institute Genome Sequencing Center for Infectious Disease"/>
            <person name="Wu L."/>
            <person name="Ma J."/>
        </authorList>
    </citation>
    <scope>NUCLEOTIDE SEQUENCE [LARGE SCALE GENOMIC DNA]</scope>
    <source>
        <strain evidence="3">JCM 12607</strain>
    </source>
</reference>
<proteinExistence type="predicted"/>
<dbReference type="Proteomes" id="UP001596915">
    <property type="component" value="Unassembled WGS sequence"/>
</dbReference>